<evidence type="ECO:0000313" key="1">
    <source>
        <dbReference type="EnsemblPlants" id="Pp3c20_16720V3.2"/>
    </source>
</evidence>
<evidence type="ECO:0000313" key="2">
    <source>
        <dbReference type="Proteomes" id="UP000006727"/>
    </source>
</evidence>
<reference evidence="1 2" key="1">
    <citation type="journal article" date="2008" name="Science">
        <title>The Physcomitrella genome reveals evolutionary insights into the conquest of land by plants.</title>
        <authorList>
            <person name="Rensing S."/>
            <person name="Lang D."/>
            <person name="Zimmer A."/>
            <person name="Terry A."/>
            <person name="Salamov A."/>
            <person name="Shapiro H."/>
            <person name="Nishiyama T."/>
            <person name="Perroud P.-F."/>
            <person name="Lindquist E."/>
            <person name="Kamisugi Y."/>
            <person name="Tanahashi T."/>
            <person name="Sakakibara K."/>
            <person name="Fujita T."/>
            <person name="Oishi K."/>
            <person name="Shin-I T."/>
            <person name="Kuroki Y."/>
            <person name="Toyoda A."/>
            <person name="Suzuki Y."/>
            <person name="Hashimoto A."/>
            <person name="Yamaguchi K."/>
            <person name="Sugano A."/>
            <person name="Kohara Y."/>
            <person name="Fujiyama A."/>
            <person name="Anterola A."/>
            <person name="Aoki S."/>
            <person name="Ashton N."/>
            <person name="Barbazuk W.B."/>
            <person name="Barker E."/>
            <person name="Bennetzen J."/>
            <person name="Bezanilla M."/>
            <person name="Blankenship R."/>
            <person name="Cho S.H."/>
            <person name="Dutcher S."/>
            <person name="Estelle M."/>
            <person name="Fawcett J.A."/>
            <person name="Gundlach H."/>
            <person name="Hanada K."/>
            <person name="Heyl A."/>
            <person name="Hicks K.A."/>
            <person name="Hugh J."/>
            <person name="Lohr M."/>
            <person name="Mayer K."/>
            <person name="Melkozernov A."/>
            <person name="Murata T."/>
            <person name="Nelson D."/>
            <person name="Pils B."/>
            <person name="Prigge M."/>
            <person name="Reiss B."/>
            <person name="Renner T."/>
            <person name="Rombauts S."/>
            <person name="Rushton P."/>
            <person name="Sanderfoot A."/>
            <person name="Schween G."/>
            <person name="Shiu S.-H."/>
            <person name="Stueber K."/>
            <person name="Theodoulou F.L."/>
            <person name="Tu H."/>
            <person name="Van de Peer Y."/>
            <person name="Verrier P.J."/>
            <person name="Waters E."/>
            <person name="Wood A."/>
            <person name="Yang L."/>
            <person name="Cove D."/>
            <person name="Cuming A."/>
            <person name="Hasebe M."/>
            <person name="Lucas S."/>
            <person name="Mishler D.B."/>
            <person name="Reski R."/>
            <person name="Grigoriev I."/>
            <person name="Quatrano R.S."/>
            <person name="Boore J.L."/>
        </authorList>
    </citation>
    <scope>NUCLEOTIDE SEQUENCE [LARGE SCALE GENOMIC DNA]</scope>
    <source>
        <strain evidence="1 2">cv. Gransden 2004</strain>
    </source>
</reference>
<dbReference type="InParanoid" id="A0A7I4C2B4"/>
<dbReference type="Gramene" id="Pp3c20_16720V3.2">
    <property type="protein sequence ID" value="Pp3c20_16720V3.2"/>
    <property type="gene ID" value="Pp3c20_16720"/>
</dbReference>
<name>A0A7I4C2B4_PHYPA</name>
<sequence>MISAISDSSVLSSSQLIGAILCREFVLKLYYGLSKLQSFSACCRIGAEDVLILNIEAGCSELDLQRMRVFKFAVSSFSPGANNNECIFGTWQRFRPLLRIAAGSIADLIQWLN</sequence>
<keyword evidence="2" id="KW-1185">Reference proteome</keyword>
<dbReference type="Proteomes" id="UP000006727">
    <property type="component" value="Chromosome 20"/>
</dbReference>
<dbReference type="EnsemblPlants" id="Pp3c20_16720V3.2">
    <property type="protein sequence ID" value="Pp3c20_16720V3.2"/>
    <property type="gene ID" value="Pp3c20_16720"/>
</dbReference>
<accession>A0A7I4C2B4</accession>
<proteinExistence type="predicted"/>
<organism evidence="1 2">
    <name type="scientific">Physcomitrium patens</name>
    <name type="common">Spreading-leaved earth moss</name>
    <name type="synonym">Physcomitrella patens</name>
    <dbReference type="NCBI Taxonomy" id="3218"/>
    <lineage>
        <taxon>Eukaryota</taxon>
        <taxon>Viridiplantae</taxon>
        <taxon>Streptophyta</taxon>
        <taxon>Embryophyta</taxon>
        <taxon>Bryophyta</taxon>
        <taxon>Bryophytina</taxon>
        <taxon>Bryopsida</taxon>
        <taxon>Funariidae</taxon>
        <taxon>Funariales</taxon>
        <taxon>Funariaceae</taxon>
        <taxon>Physcomitrium</taxon>
    </lineage>
</organism>
<protein>
    <submittedName>
        <fullName evidence="1">Uncharacterized protein</fullName>
    </submittedName>
</protein>
<dbReference type="EMBL" id="ABEU02000020">
    <property type="status" value="NOT_ANNOTATED_CDS"/>
    <property type="molecule type" value="Genomic_DNA"/>
</dbReference>
<reference evidence="1 2" key="2">
    <citation type="journal article" date="2018" name="Plant J.">
        <title>The Physcomitrella patens chromosome-scale assembly reveals moss genome structure and evolution.</title>
        <authorList>
            <person name="Lang D."/>
            <person name="Ullrich K.K."/>
            <person name="Murat F."/>
            <person name="Fuchs J."/>
            <person name="Jenkins J."/>
            <person name="Haas F.B."/>
            <person name="Piednoel M."/>
            <person name="Gundlach H."/>
            <person name="Van Bel M."/>
            <person name="Meyberg R."/>
            <person name="Vives C."/>
            <person name="Morata J."/>
            <person name="Symeonidi A."/>
            <person name="Hiss M."/>
            <person name="Muchero W."/>
            <person name="Kamisugi Y."/>
            <person name="Saleh O."/>
            <person name="Blanc G."/>
            <person name="Decker E.L."/>
            <person name="van Gessel N."/>
            <person name="Grimwood J."/>
            <person name="Hayes R.D."/>
            <person name="Graham S.W."/>
            <person name="Gunter L.E."/>
            <person name="McDaniel S.F."/>
            <person name="Hoernstein S.N.W."/>
            <person name="Larsson A."/>
            <person name="Li F.W."/>
            <person name="Perroud P.F."/>
            <person name="Phillips J."/>
            <person name="Ranjan P."/>
            <person name="Rokshar D.S."/>
            <person name="Rothfels C.J."/>
            <person name="Schneider L."/>
            <person name="Shu S."/>
            <person name="Stevenson D.W."/>
            <person name="Thummler F."/>
            <person name="Tillich M."/>
            <person name="Villarreal Aguilar J.C."/>
            <person name="Widiez T."/>
            <person name="Wong G.K."/>
            <person name="Wymore A."/>
            <person name="Zhang Y."/>
            <person name="Zimmer A.D."/>
            <person name="Quatrano R.S."/>
            <person name="Mayer K.F.X."/>
            <person name="Goodstein D."/>
            <person name="Casacuberta J.M."/>
            <person name="Vandepoele K."/>
            <person name="Reski R."/>
            <person name="Cuming A.C."/>
            <person name="Tuskan G.A."/>
            <person name="Maumus F."/>
            <person name="Salse J."/>
            <person name="Schmutz J."/>
            <person name="Rensing S.A."/>
        </authorList>
    </citation>
    <scope>NUCLEOTIDE SEQUENCE [LARGE SCALE GENOMIC DNA]</scope>
    <source>
        <strain evidence="1 2">cv. Gransden 2004</strain>
    </source>
</reference>
<dbReference type="AlphaFoldDB" id="A0A7I4C2B4"/>
<reference evidence="1" key="3">
    <citation type="submission" date="2020-12" db="UniProtKB">
        <authorList>
            <consortium name="EnsemblPlants"/>
        </authorList>
    </citation>
    <scope>IDENTIFICATION</scope>
</reference>